<gene>
    <name evidence="2" type="primary">Apod-L14</name>
    <name evidence="2" type="ORF">Hamer_G020577</name>
</gene>
<evidence type="ECO:0000313" key="3">
    <source>
        <dbReference type="Proteomes" id="UP000747542"/>
    </source>
</evidence>
<keyword evidence="1" id="KW-0732">Signal</keyword>
<reference evidence="2" key="1">
    <citation type="journal article" date="2021" name="Sci. Adv.">
        <title>The American lobster genome reveals insights on longevity, neural, and immune adaptations.</title>
        <authorList>
            <person name="Polinski J.M."/>
            <person name="Zimin A.V."/>
            <person name="Clark K.F."/>
            <person name="Kohn A.B."/>
            <person name="Sadowski N."/>
            <person name="Timp W."/>
            <person name="Ptitsyn A."/>
            <person name="Khanna P."/>
            <person name="Romanova D.Y."/>
            <person name="Williams P."/>
            <person name="Greenwood S.J."/>
            <person name="Moroz L.L."/>
            <person name="Walt D.R."/>
            <person name="Bodnar A.G."/>
        </authorList>
    </citation>
    <scope>NUCLEOTIDE SEQUENCE</scope>
    <source>
        <strain evidence="2">GMGI-L3</strain>
    </source>
</reference>
<sequence>MVMTLRTVVMVTLLGMAAAHQMLWGNCREVKPFPNFSPDRVHEISTPILSDILPFRATVTNEGTFTMDAKTPAKMKLSWDGNLLKHMISTYFVVVDTDYDNYAVDIECQSWKIFKRISVEKMLEEDFEIDISRLSTVDQSKCFSPDEVDYKVNIDENGLSFLGLLNDKKLLTLDNAKDVDEYLGITDPTN</sequence>
<organism evidence="2 3">
    <name type="scientific">Homarus americanus</name>
    <name type="common">American lobster</name>
    <dbReference type="NCBI Taxonomy" id="6706"/>
    <lineage>
        <taxon>Eukaryota</taxon>
        <taxon>Metazoa</taxon>
        <taxon>Ecdysozoa</taxon>
        <taxon>Arthropoda</taxon>
        <taxon>Crustacea</taxon>
        <taxon>Multicrustacea</taxon>
        <taxon>Malacostraca</taxon>
        <taxon>Eumalacostraca</taxon>
        <taxon>Eucarida</taxon>
        <taxon>Decapoda</taxon>
        <taxon>Pleocyemata</taxon>
        <taxon>Astacidea</taxon>
        <taxon>Nephropoidea</taxon>
        <taxon>Nephropidae</taxon>
        <taxon>Homarus</taxon>
    </lineage>
</organism>
<evidence type="ECO:0000313" key="2">
    <source>
        <dbReference type="EMBL" id="KAG7167693.1"/>
    </source>
</evidence>
<dbReference type="Proteomes" id="UP000747542">
    <property type="component" value="Unassembled WGS sequence"/>
</dbReference>
<feature type="chain" id="PRO_5035297500" evidence="1">
    <location>
        <begin position="20"/>
        <end position="190"/>
    </location>
</feature>
<dbReference type="EMBL" id="JAHLQT010021277">
    <property type="protein sequence ID" value="KAG7167693.1"/>
    <property type="molecule type" value="Genomic_DNA"/>
</dbReference>
<dbReference type="AlphaFoldDB" id="A0A8J5MXM1"/>
<name>A0A8J5MXM1_HOMAM</name>
<evidence type="ECO:0000256" key="1">
    <source>
        <dbReference type="SAM" id="SignalP"/>
    </source>
</evidence>
<comment type="caution">
    <text evidence="2">The sequence shown here is derived from an EMBL/GenBank/DDBJ whole genome shotgun (WGS) entry which is preliminary data.</text>
</comment>
<dbReference type="SUPFAM" id="SSF50814">
    <property type="entry name" value="Lipocalins"/>
    <property type="match status" value="1"/>
</dbReference>
<proteinExistence type="predicted"/>
<dbReference type="InterPro" id="IPR012674">
    <property type="entry name" value="Calycin"/>
</dbReference>
<protein>
    <submittedName>
        <fullName evidence="2">Putative apolipoprotein D-like 14</fullName>
    </submittedName>
</protein>
<keyword evidence="3" id="KW-1185">Reference proteome</keyword>
<accession>A0A8J5MXM1</accession>
<feature type="signal peptide" evidence="1">
    <location>
        <begin position="1"/>
        <end position="19"/>
    </location>
</feature>
<dbReference type="Gene3D" id="2.40.128.20">
    <property type="match status" value="1"/>
</dbReference>